<evidence type="ECO:0000256" key="4">
    <source>
        <dbReference type="ARBA" id="ARBA00022823"/>
    </source>
</evidence>
<gene>
    <name evidence="10" type="ORF">O0535_08905</name>
</gene>
<dbReference type="Pfam" id="PF02817">
    <property type="entry name" value="E3_binding"/>
    <property type="match status" value="1"/>
</dbReference>
<evidence type="ECO:0000259" key="9">
    <source>
        <dbReference type="PROSITE" id="PS51826"/>
    </source>
</evidence>
<feature type="domain" description="Peripheral subunit-binding (PSBD)" evidence="9">
    <location>
        <begin position="126"/>
        <end position="163"/>
    </location>
</feature>
<evidence type="ECO:0000256" key="2">
    <source>
        <dbReference type="ARBA" id="ARBA00007317"/>
    </source>
</evidence>
<proteinExistence type="inferred from homology"/>
<dbReference type="PANTHER" id="PTHR43178">
    <property type="entry name" value="DIHYDROLIPOAMIDE ACETYLTRANSFERASE COMPONENT OF PYRUVATE DEHYDROGENASE COMPLEX"/>
    <property type="match status" value="1"/>
</dbReference>
<comment type="cofactor">
    <cofactor evidence="1 6">
        <name>(R)-lipoate</name>
        <dbReference type="ChEBI" id="CHEBI:83088"/>
    </cofactor>
</comment>
<evidence type="ECO:0000313" key="11">
    <source>
        <dbReference type="Proteomes" id="UP001067708"/>
    </source>
</evidence>
<feature type="region of interest" description="Disordered" evidence="7">
    <location>
        <begin position="95"/>
        <end position="127"/>
    </location>
</feature>
<reference evidence="10" key="1">
    <citation type="submission" date="2022-09" db="EMBL/GenBank/DDBJ databases">
        <title>Genome analysis and characterization of larvicidal activity of Brevibacillus strains.</title>
        <authorList>
            <person name="Patrusheva E.V."/>
            <person name="Izotova A.O."/>
            <person name="Toshchakov S.V."/>
            <person name="Sineoky S.P."/>
        </authorList>
    </citation>
    <scope>NUCLEOTIDE SEQUENCE</scope>
    <source>
        <strain evidence="10">VKPM_B-13244</strain>
    </source>
</reference>
<evidence type="ECO:0000256" key="3">
    <source>
        <dbReference type="ARBA" id="ARBA00022679"/>
    </source>
</evidence>
<feature type="region of interest" description="Disordered" evidence="7">
    <location>
        <begin position="168"/>
        <end position="221"/>
    </location>
</feature>
<dbReference type="Pfam" id="PF00364">
    <property type="entry name" value="Biotin_lipoyl"/>
    <property type="match status" value="1"/>
</dbReference>
<dbReference type="CDD" id="cd06849">
    <property type="entry name" value="lipoyl_domain"/>
    <property type="match status" value="1"/>
</dbReference>
<dbReference type="RefSeq" id="WP_258417179.1">
    <property type="nucleotide sequence ID" value="NZ_JAPTNG010000006.1"/>
</dbReference>
<keyword evidence="3 6" id="KW-0808">Transferase</keyword>
<dbReference type="InterPro" id="IPR023213">
    <property type="entry name" value="CAT-like_dom_sf"/>
</dbReference>
<dbReference type="PROSITE" id="PS00189">
    <property type="entry name" value="LIPOYL"/>
    <property type="match status" value="1"/>
</dbReference>
<protein>
    <recommendedName>
        <fullName evidence="6">Dihydrolipoamide acetyltransferase component of pyruvate dehydrogenase complex</fullName>
        <ecNumber evidence="6">2.3.1.-</ecNumber>
    </recommendedName>
</protein>
<dbReference type="PROSITE" id="PS50968">
    <property type="entry name" value="BIOTINYL_LIPOYL"/>
    <property type="match status" value="1"/>
</dbReference>
<dbReference type="EMBL" id="JAPTNG010000006">
    <property type="protein sequence ID" value="MCZ0830905.1"/>
    <property type="molecule type" value="Genomic_DNA"/>
</dbReference>
<dbReference type="InterPro" id="IPR036625">
    <property type="entry name" value="E3-bd_dom_sf"/>
</dbReference>
<dbReference type="InterPro" id="IPR011053">
    <property type="entry name" value="Single_hybrid_motif"/>
</dbReference>
<dbReference type="InterPro" id="IPR003016">
    <property type="entry name" value="2-oxoA_DH_lipoyl-BS"/>
</dbReference>
<feature type="compositionally biased region" description="Polar residues" evidence="7">
    <location>
        <begin position="200"/>
        <end position="216"/>
    </location>
</feature>
<organism evidence="10 11">
    <name type="scientific">Brevibacillus halotolerans</name>
    <dbReference type="NCBI Taxonomy" id="1507437"/>
    <lineage>
        <taxon>Bacteria</taxon>
        <taxon>Bacillati</taxon>
        <taxon>Bacillota</taxon>
        <taxon>Bacilli</taxon>
        <taxon>Bacillales</taxon>
        <taxon>Paenibacillaceae</taxon>
        <taxon>Brevibacillus</taxon>
    </lineage>
</organism>
<dbReference type="InterPro" id="IPR000089">
    <property type="entry name" value="Biotin_lipoyl"/>
</dbReference>
<feature type="domain" description="Lipoyl-binding" evidence="8">
    <location>
        <begin position="2"/>
        <end position="77"/>
    </location>
</feature>
<evidence type="ECO:0000256" key="1">
    <source>
        <dbReference type="ARBA" id="ARBA00001938"/>
    </source>
</evidence>
<dbReference type="InterPro" id="IPR004167">
    <property type="entry name" value="PSBD"/>
</dbReference>
<dbReference type="Pfam" id="PF00198">
    <property type="entry name" value="2-oxoacid_dh"/>
    <property type="match status" value="1"/>
</dbReference>
<sequence>MATKVLMPQLGESVTEGTITKWLVNVGDVVNKYDPLAEVNTDKVTAEVPSTVSGRIKEIVVPEGETVSVGTLILYIEEGTESVSNSAGSVEVNLPESATSMPSSAPASTGGAVKNETKGQSGSKQRYSPAVMRLAQEHNIDLAHVTGTGLEGRITRKDVQKVIDQGGLPQAADANKLATTPQPATMPTSAPAPSMPVTPQSNSLSPMTSSAPSQVSVAAGDQSIPVTPVRKTIASRMVQSKHESPHAWMMVEVDVTNLVHFRNRIKDEFKKKEGVSLTFLPFFIKAVVEALKEFPMLNSSWAGDQIIVRKNINISIAVASEDALFVPVIKDADQKSVYGIAKSIEDLAYRARAGKLTMDDMSGGTFTVNNTGSFGSVLSQPIINAPQAVIMSVESIVKRPVVINDMIAVRSMVNLCLSLDHRVLDGLVCGRFLQSVKAKLEAIGPETKVY</sequence>
<evidence type="ECO:0000256" key="6">
    <source>
        <dbReference type="RuleBase" id="RU003423"/>
    </source>
</evidence>
<dbReference type="Gene3D" id="2.40.50.100">
    <property type="match status" value="1"/>
</dbReference>
<dbReference type="SUPFAM" id="SSF51230">
    <property type="entry name" value="Single hybrid motif"/>
    <property type="match status" value="1"/>
</dbReference>
<feature type="compositionally biased region" description="Low complexity" evidence="7">
    <location>
        <begin position="178"/>
        <end position="199"/>
    </location>
</feature>
<dbReference type="Gene3D" id="3.30.559.10">
    <property type="entry name" value="Chloramphenicol acetyltransferase-like domain"/>
    <property type="match status" value="1"/>
</dbReference>
<dbReference type="Gene3D" id="4.10.320.10">
    <property type="entry name" value="E3-binding domain"/>
    <property type="match status" value="1"/>
</dbReference>
<keyword evidence="5 6" id="KW-0012">Acyltransferase</keyword>
<keyword evidence="11" id="KW-1185">Reference proteome</keyword>
<keyword evidence="4 6" id="KW-0450">Lipoyl</keyword>
<dbReference type="InterPro" id="IPR001078">
    <property type="entry name" value="2-oxoacid_DH_actylTfrase"/>
</dbReference>
<dbReference type="SUPFAM" id="SSF47005">
    <property type="entry name" value="Peripheral subunit-binding domain of 2-oxo acid dehydrogenase complex"/>
    <property type="match status" value="1"/>
</dbReference>
<comment type="caution">
    <text evidence="10">The sequence shown here is derived from an EMBL/GenBank/DDBJ whole genome shotgun (WGS) entry which is preliminary data.</text>
</comment>
<feature type="compositionally biased region" description="Low complexity" evidence="7">
    <location>
        <begin position="97"/>
        <end position="112"/>
    </location>
</feature>
<evidence type="ECO:0000256" key="7">
    <source>
        <dbReference type="SAM" id="MobiDB-lite"/>
    </source>
</evidence>
<comment type="similarity">
    <text evidence="2 6">Belongs to the 2-oxoacid dehydrogenase family.</text>
</comment>
<evidence type="ECO:0000256" key="5">
    <source>
        <dbReference type="ARBA" id="ARBA00023315"/>
    </source>
</evidence>
<evidence type="ECO:0000259" key="8">
    <source>
        <dbReference type="PROSITE" id="PS50968"/>
    </source>
</evidence>
<dbReference type="PANTHER" id="PTHR43178:SF5">
    <property type="entry name" value="LIPOAMIDE ACYLTRANSFERASE COMPONENT OF BRANCHED-CHAIN ALPHA-KETO ACID DEHYDROGENASE COMPLEX, MITOCHONDRIAL"/>
    <property type="match status" value="1"/>
</dbReference>
<dbReference type="InterPro" id="IPR050743">
    <property type="entry name" value="2-oxoacid_DH_E2_comp"/>
</dbReference>
<accession>A0ABT4HVT0</accession>
<dbReference type="SUPFAM" id="SSF52777">
    <property type="entry name" value="CoA-dependent acyltransferases"/>
    <property type="match status" value="1"/>
</dbReference>
<evidence type="ECO:0000313" key="10">
    <source>
        <dbReference type="EMBL" id="MCZ0830905.1"/>
    </source>
</evidence>
<dbReference type="EC" id="2.3.1.-" evidence="6"/>
<dbReference type="Proteomes" id="UP001067708">
    <property type="component" value="Unassembled WGS sequence"/>
</dbReference>
<dbReference type="PROSITE" id="PS51826">
    <property type="entry name" value="PSBD"/>
    <property type="match status" value="1"/>
</dbReference>
<name>A0ABT4HVT0_9BACL</name>